<dbReference type="EMBL" id="LILB01000001">
    <property type="protein sequence ID" value="KOO52142.1"/>
    <property type="molecule type" value="Genomic_DNA"/>
</dbReference>
<comment type="caution">
    <text evidence="1">The sequence shown here is derived from an EMBL/GenBank/DDBJ whole genome shotgun (WGS) entry which is preliminary data.</text>
</comment>
<accession>A0A0M0LML9</accession>
<dbReference type="GeneID" id="301135844"/>
<reference evidence="2" key="1">
    <citation type="submission" date="2015-08" db="EMBL/GenBank/DDBJ databases">
        <title>Fjat-10028 dsm 16317.</title>
        <authorList>
            <person name="Liu B."/>
            <person name="Wang J."/>
            <person name="Zhu Y."/>
            <person name="Liu G."/>
            <person name="Chen Q."/>
            <person name="Chen Z."/>
            <person name="Lan J."/>
            <person name="Che J."/>
            <person name="Ge C."/>
            <person name="Shi H."/>
            <person name="Pan Z."/>
            <person name="Liu X."/>
        </authorList>
    </citation>
    <scope>NUCLEOTIDE SEQUENCE [LARGE SCALE GENOMIC DNA]</scope>
    <source>
        <strain evidence="2">DSM 16317</strain>
    </source>
</reference>
<proteinExistence type="predicted"/>
<organism evidence="1 2">
    <name type="scientific">Viridibacillus arvi</name>
    <dbReference type="NCBI Taxonomy" id="263475"/>
    <lineage>
        <taxon>Bacteria</taxon>
        <taxon>Bacillati</taxon>
        <taxon>Bacillota</taxon>
        <taxon>Bacilli</taxon>
        <taxon>Bacillales</taxon>
        <taxon>Caryophanaceae</taxon>
        <taxon>Viridibacillus</taxon>
    </lineage>
</organism>
<dbReference type="SUPFAM" id="SSF158379">
    <property type="entry name" value="YqgQ-like"/>
    <property type="match status" value="1"/>
</dbReference>
<dbReference type="Pfam" id="PF06014">
    <property type="entry name" value="YqgQ-like"/>
    <property type="match status" value="1"/>
</dbReference>
<protein>
    <recommendedName>
        <fullName evidence="3">Cytosolic protein</fullName>
    </recommendedName>
</protein>
<name>A0A0M0LML9_9BACL</name>
<dbReference type="OrthoDB" id="2361671at2"/>
<evidence type="ECO:0000313" key="1">
    <source>
        <dbReference type="EMBL" id="KOO52142.1"/>
    </source>
</evidence>
<sequence length="67" mass="8236">MKTVYDVMQFLKRFGTFIYTKDRVADLELMEDEIRELYSSHLIDIQDYQMALMILRQEISKEKRNRQ</sequence>
<keyword evidence="2" id="KW-1185">Reference proteome</keyword>
<evidence type="ECO:0008006" key="3">
    <source>
        <dbReference type="Google" id="ProtNLM"/>
    </source>
</evidence>
<dbReference type="Gene3D" id="1.10.287.760">
    <property type="entry name" value="YqgQ-like"/>
    <property type="match status" value="1"/>
</dbReference>
<dbReference type="RefSeq" id="WP_053416318.1">
    <property type="nucleotide sequence ID" value="NZ_JAYWMB010000002.1"/>
</dbReference>
<dbReference type="PATRIC" id="fig|263475.3.peg.1847"/>
<evidence type="ECO:0000313" key="2">
    <source>
        <dbReference type="Proteomes" id="UP000036867"/>
    </source>
</evidence>
<dbReference type="InterPro" id="IPR009256">
    <property type="entry name" value="YqgQ-like"/>
</dbReference>
<dbReference type="STRING" id="263475.AMD00_06970"/>
<gene>
    <name evidence="1" type="ORF">AMD00_06970</name>
</gene>
<dbReference type="AlphaFoldDB" id="A0A0M0LML9"/>
<dbReference type="Proteomes" id="UP000036867">
    <property type="component" value="Unassembled WGS sequence"/>
</dbReference>
<dbReference type="InterPro" id="IPR023164">
    <property type="entry name" value="YqgQ-like_sf"/>
</dbReference>